<organism evidence="1">
    <name type="scientific">termite gut metagenome</name>
    <dbReference type="NCBI Taxonomy" id="433724"/>
    <lineage>
        <taxon>unclassified sequences</taxon>
        <taxon>metagenomes</taxon>
        <taxon>organismal metagenomes</taxon>
    </lineage>
</organism>
<dbReference type="EMBL" id="SNRY01007534">
    <property type="protein sequence ID" value="KAA6310228.1"/>
    <property type="molecule type" value="Genomic_DNA"/>
</dbReference>
<dbReference type="AlphaFoldDB" id="A0A5J4PMW1"/>
<comment type="caution">
    <text evidence="1">The sequence shown here is derived from an EMBL/GenBank/DDBJ whole genome shotgun (WGS) entry which is preliminary data.</text>
</comment>
<accession>A0A5J4PMW1</accession>
<reference evidence="1" key="1">
    <citation type="submission" date="2019-03" db="EMBL/GenBank/DDBJ databases">
        <title>Single cell metagenomics reveals metabolic interactions within the superorganism composed of flagellate Streblomastix strix and complex community of Bacteroidetes bacteria on its surface.</title>
        <authorList>
            <person name="Treitli S.C."/>
            <person name="Kolisko M."/>
            <person name="Husnik F."/>
            <person name="Keeling P."/>
            <person name="Hampl V."/>
        </authorList>
    </citation>
    <scope>NUCLEOTIDE SEQUENCE</scope>
    <source>
        <strain evidence="1">STM</strain>
    </source>
</reference>
<evidence type="ECO:0000313" key="1">
    <source>
        <dbReference type="EMBL" id="KAA6310228.1"/>
    </source>
</evidence>
<protein>
    <submittedName>
        <fullName evidence="1">Uncharacterized protein</fullName>
    </submittedName>
</protein>
<proteinExistence type="predicted"/>
<gene>
    <name evidence="1" type="ORF">EZS27_038433</name>
</gene>
<sequence length="32" mass="3708">AIGLFLHHQIKKVLTTTNPKERNSGWVNYREG</sequence>
<name>A0A5J4PMW1_9ZZZZ</name>
<feature type="non-terminal residue" evidence="1">
    <location>
        <position position="1"/>
    </location>
</feature>